<dbReference type="RefSeq" id="WP_283431060.1">
    <property type="nucleotide sequence ID" value="NZ_FXUG01000001.1"/>
</dbReference>
<keyword evidence="2" id="KW-1185">Reference proteome</keyword>
<comment type="caution">
    <text evidence="1">The sequence shown here is derived from an EMBL/GenBank/DDBJ whole genome shotgun (WGS) entry which is preliminary data.</text>
</comment>
<evidence type="ECO:0000313" key="1">
    <source>
        <dbReference type="EMBL" id="SMP43056.1"/>
    </source>
</evidence>
<accession>A0ABY1PTP5</accession>
<evidence type="ECO:0000313" key="2">
    <source>
        <dbReference type="Proteomes" id="UP001158067"/>
    </source>
</evidence>
<dbReference type="Proteomes" id="UP001158067">
    <property type="component" value="Unassembled WGS sequence"/>
</dbReference>
<dbReference type="Gene3D" id="2.120.10.30">
    <property type="entry name" value="TolB, C-terminal domain"/>
    <property type="match status" value="1"/>
</dbReference>
<reference evidence="1 2" key="1">
    <citation type="submission" date="2017-05" db="EMBL/GenBank/DDBJ databases">
        <authorList>
            <person name="Varghese N."/>
            <person name="Submissions S."/>
        </authorList>
    </citation>
    <scope>NUCLEOTIDE SEQUENCE [LARGE SCALE GENOMIC DNA]</scope>
    <source>
        <strain evidence="1 2">DSM 25457</strain>
    </source>
</reference>
<name>A0ABY1PTP5_9BACT</name>
<protein>
    <submittedName>
        <fullName evidence="1">Uncharacterized protein</fullName>
    </submittedName>
</protein>
<sequence>MLWPDGISFNSDGYMYVSAAQVQLGAPFKGGTDETSKPFYIFRFTAKAPGIIGR</sequence>
<proteinExistence type="predicted"/>
<dbReference type="EMBL" id="FXUG01000001">
    <property type="protein sequence ID" value="SMP43056.1"/>
    <property type="molecule type" value="Genomic_DNA"/>
</dbReference>
<organism evidence="1 2">
    <name type="scientific">Neorhodopirellula lusitana</name>
    <dbReference type="NCBI Taxonomy" id="445327"/>
    <lineage>
        <taxon>Bacteria</taxon>
        <taxon>Pseudomonadati</taxon>
        <taxon>Planctomycetota</taxon>
        <taxon>Planctomycetia</taxon>
        <taxon>Pirellulales</taxon>
        <taxon>Pirellulaceae</taxon>
        <taxon>Neorhodopirellula</taxon>
    </lineage>
</organism>
<dbReference type="InterPro" id="IPR011042">
    <property type="entry name" value="6-blade_b-propeller_TolB-like"/>
</dbReference>
<gene>
    <name evidence="1" type="ORF">SAMN06265222_101889</name>
</gene>